<dbReference type="PANTHER" id="PTHR43581:SF4">
    <property type="entry name" value="ATP_GTP PHOSPHATASE"/>
    <property type="match status" value="1"/>
</dbReference>
<evidence type="ECO:0000313" key="2">
    <source>
        <dbReference type="EMBL" id="MVT06993.1"/>
    </source>
</evidence>
<dbReference type="InterPro" id="IPR027417">
    <property type="entry name" value="P-loop_NTPase"/>
</dbReference>
<protein>
    <submittedName>
        <fullName evidence="2">AAA family ATPase</fullName>
    </submittedName>
</protein>
<dbReference type="RefSeq" id="WP_157304361.1">
    <property type="nucleotide sequence ID" value="NZ_WRXN01000001.1"/>
</dbReference>
<gene>
    <name evidence="2" type="ORF">GO493_01875</name>
</gene>
<evidence type="ECO:0000259" key="1">
    <source>
        <dbReference type="Pfam" id="PF13175"/>
    </source>
</evidence>
<dbReference type="AlphaFoldDB" id="A0A7K1TY28"/>
<name>A0A7K1TY28_9BACT</name>
<dbReference type="InterPro" id="IPR051396">
    <property type="entry name" value="Bact_Antivir_Def_Nuclease"/>
</dbReference>
<dbReference type="Pfam" id="PF13175">
    <property type="entry name" value="AAA_15"/>
    <property type="match status" value="1"/>
</dbReference>
<dbReference type="InterPro" id="IPR041685">
    <property type="entry name" value="AAA_GajA/Old/RecF-like"/>
</dbReference>
<dbReference type="Proteomes" id="UP000461730">
    <property type="component" value="Unassembled WGS sequence"/>
</dbReference>
<reference evidence="2 3" key="1">
    <citation type="submission" date="2019-12" db="EMBL/GenBank/DDBJ databases">
        <title>Chitinophaga sp. strain ysch24 (GDMCC 1.1355), whole genome shotgun sequence.</title>
        <authorList>
            <person name="Zhang X."/>
        </authorList>
    </citation>
    <scope>NUCLEOTIDE SEQUENCE [LARGE SCALE GENOMIC DNA]</scope>
    <source>
        <strain evidence="3">ysch24</strain>
    </source>
</reference>
<dbReference type="SUPFAM" id="SSF52540">
    <property type="entry name" value="P-loop containing nucleoside triphosphate hydrolases"/>
    <property type="match status" value="1"/>
</dbReference>
<evidence type="ECO:0000313" key="3">
    <source>
        <dbReference type="Proteomes" id="UP000461730"/>
    </source>
</evidence>
<organism evidence="2 3">
    <name type="scientific">Chitinophaga tropicalis</name>
    <dbReference type="NCBI Taxonomy" id="2683588"/>
    <lineage>
        <taxon>Bacteria</taxon>
        <taxon>Pseudomonadati</taxon>
        <taxon>Bacteroidota</taxon>
        <taxon>Chitinophagia</taxon>
        <taxon>Chitinophagales</taxon>
        <taxon>Chitinophagaceae</taxon>
        <taxon>Chitinophaga</taxon>
    </lineage>
</organism>
<dbReference type="PANTHER" id="PTHR43581">
    <property type="entry name" value="ATP/GTP PHOSPHATASE"/>
    <property type="match status" value="1"/>
</dbReference>
<dbReference type="Gene3D" id="3.40.50.300">
    <property type="entry name" value="P-loop containing nucleotide triphosphate hydrolases"/>
    <property type="match status" value="1"/>
</dbReference>
<keyword evidence="3" id="KW-1185">Reference proteome</keyword>
<sequence>MKIKKLNIKSYRHLEDVNFDFTYPEGHKKEGLPLDKICIIGQSATGKTGILELFKDNISSLSKAKILGNTSNTYLLQYDNSLLDGNVQIEYLCHDGNLITEKNKISKNGTEFQDLPSEVSGTESMLIQEGLKLLYFNADIISKETIDILNQNPLDILSVMSDKRQGNSNANGHSHNSEYIYEFSQAVNVEVWLLLLSKILNYRKAFTQLMSELINKGVIGDLNRLNKEYINWSKVHENPLSAFAEAINPVLDKLGLEVDLVNTEYTVPIRSKITGDIISISNLSTGTKGLLLSLFPLMQLNTDNAIILLDEPERSLFPDIQIDLMSYYQKLAPNAQFITATHSPFIAAAFEPEERFILYFDADGKVAVRKGESPIGDDPNDMLMNDFKVKYYNEFGKEAYKKYLDLKRRIMQEKDQDKKNELLIELTKLGDKYNF</sequence>
<proteinExistence type="predicted"/>
<comment type="caution">
    <text evidence="2">The sequence shown here is derived from an EMBL/GenBank/DDBJ whole genome shotgun (WGS) entry which is preliminary data.</text>
</comment>
<accession>A0A7K1TY28</accession>
<dbReference type="EMBL" id="WRXN01000001">
    <property type="protein sequence ID" value="MVT06993.1"/>
    <property type="molecule type" value="Genomic_DNA"/>
</dbReference>
<feature type="domain" description="Endonuclease GajA/Old nuclease/RecF-like AAA" evidence="1">
    <location>
        <begin position="1"/>
        <end position="347"/>
    </location>
</feature>